<sequence length="68" mass="7410">MSSRKVLAIQARKRRPKGKKDKAAHHRRLADGLFMRLTPCFSGLPVCVESEVAIGNLSPLGATGQRVP</sequence>
<feature type="region of interest" description="Disordered" evidence="1">
    <location>
        <begin position="1"/>
        <end position="25"/>
    </location>
</feature>
<evidence type="ECO:0000313" key="2">
    <source>
        <dbReference type="EMBL" id="KAI1882516.1"/>
    </source>
</evidence>
<reference evidence="2" key="1">
    <citation type="submission" date="2021-01" db="EMBL/GenBank/DDBJ databases">
        <authorList>
            <person name="Zahm M."/>
            <person name="Roques C."/>
            <person name="Cabau C."/>
            <person name="Klopp C."/>
            <person name="Donnadieu C."/>
            <person name="Jouanno E."/>
            <person name="Lampietro C."/>
            <person name="Louis A."/>
            <person name="Herpin A."/>
            <person name="Echchiki A."/>
            <person name="Berthelot C."/>
            <person name="Parey E."/>
            <person name="Roest-Crollius H."/>
            <person name="Braasch I."/>
            <person name="Postlethwait J."/>
            <person name="Bobe J."/>
            <person name="Montfort J."/>
            <person name="Bouchez O."/>
            <person name="Begum T."/>
            <person name="Mejri S."/>
            <person name="Adams A."/>
            <person name="Chen W.-J."/>
            <person name="Guiguen Y."/>
        </authorList>
    </citation>
    <scope>NUCLEOTIDE SEQUENCE</scope>
    <source>
        <tissue evidence="2">Blood</tissue>
    </source>
</reference>
<dbReference type="EMBL" id="JAERUA010000025">
    <property type="protein sequence ID" value="KAI1882516.1"/>
    <property type="molecule type" value="Genomic_DNA"/>
</dbReference>
<dbReference type="Proteomes" id="UP000829720">
    <property type="component" value="Unassembled WGS sequence"/>
</dbReference>
<keyword evidence="3" id="KW-1185">Reference proteome</keyword>
<organism evidence="2 3">
    <name type="scientific">Albula goreensis</name>
    <dbReference type="NCBI Taxonomy" id="1534307"/>
    <lineage>
        <taxon>Eukaryota</taxon>
        <taxon>Metazoa</taxon>
        <taxon>Chordata</taxon>
        <taxon>Craniata</taxon>
        <taxon>Vertebrata</taxon>
        <taxon>Euteleostomi</taxon>
        <taxon>Actinopterygii</taxon>
        <taxon>Neopterygii</taxon>
        <taxon>Teleostei</taxon>
        <taxon>Albuliformes</taxon>
        <taxon>Albulidae</taxon>
        <taxon>Albula</taxon>
    </lineage>
</organism>
<name>A0A8T3CCJ3_9TELE</name>
<evidence type="ECO:0000256" key="1">
    <source>
        <dbReference type="SAM" id="MobiDB-lite"/>
    </source>
</evidence>
<gene>
    <name evidence="2" type="ORF">AGOR_G00251560</name>
</gene>
<protein>
    <submittedName>
        <fullName evidence="2">Uncharacterized protein</fullName>
    </submittedName>
</protein>
<dbReference type="AlphaFoldDB" id="A0A8T3CCJ3"/>
<accession>A0A8T3CCJ3</accession>
<proteinExistence type="predicted"/>
<evidence type="ECO:0000313" key="3">
    <source>
        <dbReference type="Proteomes" id="UP000829720"/>
    </source>
</evidence>
<feature type="compositionally biased region" description="Basic residues" evidence="1">
    <location>
        <begin position="11"/>
        <end position="25"/>
    </location>
</feature>
<dbReference type="OrthoDB" id="8960940at2759"/>
<comment type="caution">
    <text evidence="2">The sequence shown here is derived from an EMBL/GenBank/DDBJ whole genome shotgun (WGS) entry which is preliminary data.</text>
</comment>